<evidence type="ECO:0000256" key="1">
    <source>
        <dbReference type="ARBA" id="ARBA00003618"/>
    </source>
</evidence>
<keyword evidence="7 9" id="KW-0234">DNA repair</keyword>
<evidence type="ECO:0000256" key="8">
    <source>
        <dbReference type="ARBA" id="ARBA00033408"/>
    </source>
</evidence>
<feature type="domain" description="RecF/RecN/SMC N-terminal" evidence="11">
    <location>
        <begin position="1"/>
        <end position="511"/>
    </location>
</feature>
<keyword evidence="4" id="KW-0547">Nucleotide-binding</keyword>
<comment type="similarity">
    <text evidence="2 9">Belongs to the RecN family.</text>
</comment>
<protein>
    <recommendedName>
        <fullName evidence="3 9">DNA repair protein RecN</fullName>
    </recommendedName>
    <alternativeName>
        <fullName evidence="8 9">Recombination protein N</fullName>
    </alternativeName>
</protein>
<dbReference type="InterPro" id="IPR027417">
    <property type="entry name" value="P-loop_NTPase"/>
</dbReference>
<name>A0A2S1QZG1_9FLAO</name>
<dbReference type="EMBL" id="CP029186">
    <property type="protein sequence ID" value="AWH85631.1"/>
    <property type="molecule type" value="Genomic_DNA"/>
</dbReference>
<keyword evidence="5 9" id="KW-0227">DNA damage</keyword>
<evidence type="ECO:0000256" key="3">
    <source>
        <dbReference type="ARBA" id="ARBA00021315"/>
    </source>
</evidence>
<dbReference type="OrthoDB" id="9806954at2"/>
<dbReference type="Pfam" id="PF02463">
    <property type="entry name" value="SMC_N"/>
    <property type="match status" value="1"/>
</dbReference>
<sequence>MLQTLHIKNFALIEHLHIEFSNSLSTITGETGAGKSILLGALGLVLGNRADLTSLKDKEQKCVVEAHFKIGDYNLQEFFSENDMDYDDVTIIRREILPSGKSRAFVNDSPVNLQELQQLGNFLIDIHSQQQTRELSDEAYQMQILDAIAGNRDILAAYKQQLSAYKSVQAELRKLQEQKEALSKEQDYNAFLLQELLSANLKSGEQEEMEQKLEKLSNVEFIKESIARALAIANEEQVGVAQNLKEIKASLQKISGISGEYNAFYERVSSLLIEFDDIAGELSQNFEKLSDDPEELERVNQKLQLIYSLQKKHSVATVEELLAIQEALDGKALLAGDIDSAIEKLAMESGKHKAQADDTAALLHEQRQRAIPVLTEKVTAILSQLGMPNARFNFEVKTADTYYANGKDIMSLLFSANKGTDFGLLKKVASGGEMSRIMLAVKAVLAEYSKLPTIIFDEIDTGVSGEIANKMGDIMKGMSRGMQVFAITHLPQIASKGEQHYKVFKTTQGETTVSELKLLTKEERVREIAEMLSGKDISDSALNHARALLN</sequence>
<dbReference type="GO" id="GO:0006281">
    <property type="term" value="P:DNA repair"/>
    <property type="evidence" value="ECO:0007669"/>
    <property type="project" value="UniProtKB-KW"/>
</dbReference>
<feature type="coiled-coil region" evidence="10">
    <location>
        <begin position="158"/>
        <end position="185"/>
    </location>
</feature>
<evidence type="ECO:0000256" key="6">
    <source>
        <dbReference type="ARBA" id="ARBA00022840"/>
    </source>
</evidence>
<dbReference type="PANTHER" id="PTHR11059:SF0">
    <property type="entry name" value="DNA REPAIR PROTEIN RECN"/>
    <property type="match status" value="1"/>
</dbReference>
<dbReference type="CDD" id="cd03241">
    <property type="entry name" value="ABC_RecN"/>
    <property type="match status" value="1"/>
</dbReference>
<dbReference type="KEGG" id="falb:HYN59_11165"/>
<accession>A0A2S1QZG1</accession>
<dbReference type="GO" id="GO:0043590">
    <property type="term" value="C:bacterial nucleoid"/>
    <property type="evidence" value="ECO:0007669"/>
    <property type="project" value="TreeGrafter"/>
</dbReference>
<dbReference type="AlphaFoldDB" id="A0A2S1QZG1"/>
<reference evidence="12 13" key="1">
    <citation type="submission" date="2018-04" db="EMBL/GenBank/DDBJ databases">
        <title>Genome sequencing of Flavobacterium sp. HYN0059.</title>
        <authorList>
            <person name="Yi H."/>
            <person name="Baek C."/>
        </authorList>
    </citation>
    <scope>NUCLEOTIDE SEQUENCE [LARGE SCALE GENOMIC DNA]</scope>
    <source>
        <strain evidence="12 13">HYN0059</strain>
    </source>
</reference>
<dbReference type="PIRSF" id="PIRSF003128">
    <property type="entry name" value="RecN"/>
    <property type="match status" value="1"/>
</dbReference>
<evidence type="ECO:0000256" key="7">
    <source>
        <dbReference type="ARBA" id="ARBA00023204"/>
    </source>
</evidence>
<gene>
    <name evidence="12" type="primary">recN</name>
    <name evidence="12" type="ORF">HYN59_11165</name>
</gene>
<dbReference type="NCBIfam" id="TIGR00634">
    <property type="entry name" value="recN"/>
    <property type="match status" value="1"/>
</dbReference>
<keyword evidence="6" id="KW-0067">ATP-binding</keyword>
<evidence type="ECO:0000256" key="2">
    <source>
        <dbReference type="ARBA" id="ARBA00009441"/>
    </source>
</evidence>
<evidence type="ECO:0000259" key="11">
    <source>
        <dbReference type="Pfam" id="PF02463"/>
    </source>
</evidence>
<dbReference type="GO" id="GO:0009432">
    <property type="term" value="P:SOS response"/>
    <property type="evidence" value="ECO:0007669"/>
    <property type="project" value="TreeGrafter"/>
</dbReference>
<dbReference type="Proteomes" id="UP000244929">
    <property type="component" value="Chromosome"/>
</dbReference>
<evidence type="ECO:0000256" key="4">
    <source>
        <dbReference type="ARBA" id="ARBA00022741"/>
    </source>
</evidence>
<evidence type="ECO:0000256" key="9">
    <source>
        <dbReference type="PIRNR" id="PIRNR003128"/>
    </source>
</evidence>
<proteinExistence type="inferred from homology"/>
<keyword evidence="10" id="KW-0175">Coiled coil</keyword>
<dbReference type="SUPFAM" id="SSF52540">
    <property type="entry name" value="P-loop containing nucleoside triphosphate hydrolases"/>
    <property type="match status" value="1"/>
</dbReference>
<dbReference type="PANTHER" id="PTHR11059">
    <property type="entry name" value="DNA REPAIR PROTEIN RECN"/>
    <property type="match status" value="1"/>
</dbReference>
<evidence type="ECO:0000256" key="5">
    <source>
        <dbReference type="ARBA" id="ARBA00022763"/>
    </source>
</evidence>
<evidence type="ECO:0000313" key="12">
    <source>
        <dbReference type="EMBL" id="AWH85631.1"/>
    </source>
</evidence>
<evidence type="ECO:0000256" key="10">
    <source>
        <dbReference type="SAM" id="Coils"/>
    </source>
</evidence>
<dbReference type="RefSeq" id="WP_108778333.1">
    <property type="nucleotide sequence ID" value="NZ_CP029186.1"/>
</dbReference>
<dbReference type="InterPro" id="IPR003395">
    <property type="entry name" value="RecF/RecN/SMC_N"/>
</dbReference>
<keyword evidence="13" id="KW-1185">Reference proteome</keyword>
<comment type="function">
    <text evidence="1 9">May be involved in recombinational repair of damaged DNA.</text>
</comment>
<dbReference type="InterPro" id="IPR004604">
    <property type="entry name" value="DNA_recomb/repair_RecN"/>
</dbReference>
<evidence type="ECO:0000313" key="13">
    <source>
        <dbReference type="Proteomes" id="UP000244929"/>
    </source>
</evidence>
<dbReference type="GO" id="GO:0006310">
    <property type="term" value="P:DNA recombination"/>
    <property type="evidence" value="ECO:0007669"/>
    <property type="project" value="InterPro"/>
</dbReference>
<dbReference type="GO" id="GO:0005524">
    <property type="term" value="F:ATP binding"/>
    <property type="evidence" value="ECO:0007669"/>
    <property type="project" value="UniProtKB-KW"/>
</dbReference>
<organism evidence="12 13">
    <name type="scientific">Flavobacterium album</name>
    <dbReference type="NCBI Taxonomy" id="2175091"/>
    <lineage>
        <taxon>Bacteria</taxon>
        <taxon>Pseudomonadati</taxon>
        <taxon>Bacteroidota</taxon>
        <taxon>Flavobacteriia</taxon>
        <taxon>Flavobacteriales</taxon>
        <taxon>Flavobacteriaceae</taxon>
        <taxon>Flavobacterium</taxon>
    </lineage>
</organism>
<dbReference type="Gene3D" id="3.40.50.300">
    <property type="entry name" value="P-loop containing nucleotide triphosphate hydrolases"/>
    <property type="match status" value="2"/>
</dbReference>